<dbReference type="Proteomes" id="UP000663891">
    <property type="component" value="Unassembled WGS sequence"/>
</dbReference>
<organism evidence="3 6">
    <name type="scientific">Adineta steineri</name>
    <dbReference type="NCBI Taxonomy" id="433720"/>
    <lineage>
        <taxon>Eukaryota</taxon>
        <taxon>Metazoa</taxon>
        <taxon>Spiralia</taxon>
        <taxon>Gnathifera</taxon>
        <taxon>Rotifera</taxon>
        <taxon>Eurotatoria</taxon>
        <taxon>Bdelloidea</taxon>
        <taxon>Adinetida</taxon>
        <taxon>Adinetidae</taxon>
        <taxon>Adineta</taxon>
    </lineage>
</organism>
<reference evidence="3" key="1">
    <citation type="submission" date="2021-02" db="EMBL/GenBank/DDBJ databases">
        <authorList>
            <person name="Nowell W R."/>
        </authorList>
    </citation>
    <scope>NUCLEOTIDE SEQUENCE</scope>
</reference>
<gene>
    <name evidence="3" type="ORF">JYZ213_LOCUS6329</name>
    <name evidence="5" type="ORF">OKA104_LOCUS24735</name>
    <name evidence="4" type="ORF">OXD698_LOCUS13196</name>
    <name evidence="2" type="ORF">VCS650_LOCUS3426</name>
</gene>
<evidence type="ECO:0000313" key="6">
    <source>
        <dbReference type="Proteomes" id="UP000663845"/>
    </source>
</evidence>
<dbReference type="Proteomes" id="UP000663845">
    <property type="component" value="Unassembled WGS sequence"/>
</dbReference>
<evidence type="ECO:0000313" key="3">
    <source>
        <dbReference type="EMBL" id="CAF0821363.1"/>
    </source>
</evidence>
<proteinExistence type="predicted"/>
<dbReference type="AlphaFoldDB" id="A0A813U5H6"/>
<protein>
    <submittedName>
        <fullName evidence="3">Uncharacterized protein</fullName>
    </submittedName>
</protein>
<evidence type="ECO:0000256" key="1">
    <source>
        <dbReference type="SAM" id="MobiDB-lite"/>
    </source>
</evidence>
<sequence length="172" mass="18815">MDKIALAVAKSKPNHSVHPLQLAQHSDKIVIDAASSVPGITQEHVGLAEKVFDSSRDFRQTMINDANMIRFQTRMAARHSGFTIEDCRRGEHVWLALPSGPASHSSRVDISQKFSHLTTDSQSATSVAFGPYGRSRNSNSSMQSNNSGVTVQVAGSEMYQLQERCVICGQSR</sequence>
<dbReference type="EMBL" id="CAJNON010000018">
    <property type="protein sequence ID" value="CAF0789851.1"/>
    <property type="molecule type" value="Genomic_DNA"/>
</dbReference>
<dbReference type="Proteomes" id="UP000663844">
    <property type="component" value="Unassembled WGS sequence"/>
</dbReference>
<dbReference type="EMBL" id="CAJOAY010002009">
    <property type="protein sequence ID" value="CAF3911258.1"/>
    <property type="molecule type" value="Genomic_DNA"/>
</dbReference>
<dbReference type="EMBL" id="CAJNOG010000039">
    <property type="protein sequence ID" value="CAF0821363.1"/>
    <property type="molecule type" value="Genomic_DNA"/>
</dbReference>
<comment type="caution">
    <text evidence="3">The sequence shown here is derived from an EMBL/GenBank/DDBJ whole genome shotgun (WGS) entry which is preliminary data.</text>
</comment>
<evidence type="ECO:0000313" key="2">
    <source>
        <dbReference type="EMBL" id="CAF0789851.1"/>
    </source>
</evidence>
<evidence type="ECO:0000313" key="5">
    <source>
        <dbReference type="EMBL" id="CAF3911258.1"/>
    </source>
</evidence>
<feature type="region of interest" description="Disordered" evidence="1">
    <location>
        <begin position="125"/>
        <end position="147"/>
    </location>
</feature>
<name>A0A813U5H6_9BILA</name>
<evidence type="ECO:0000313" key="4">
    <source>
        <dbReference type="EMBL" id="CAF3714455.1"/>
    </source>
</evidence>
<dbReference type="EMBL" id="CAJOAZ010000794">
    <property type="protein sequence ID" value="CAF3714455.1"/>
    <property type="molecule type" value="Genomic_DNA"/>
</dbReference>
<accession>A0A813U5H6</accession>
<dbReference type="Proteomes" id="UP000663881">
    <property type="component" value="Unassembled WGS sequence"/>
</dbReference>
<feature type="compositionally biased region" description="Low complexity" evidence="1">
    <location>
        <begin position="135"/>
        <end position="147"/>
    </location>
</feature>